<reference evidence="2" key="1">
    <citation type="submission" date="2011-12" db="EMBL/GenBank/DDBJ databases">
        <title>Complete sequence of Tannerella forsythia ATCC 43037.</title>
        <authorList>
            <person name="Dewhirst F."/>
            <person name="Tanner A."/>
            <person name="Izard J."/>
            <person name="Brinkac L."/>
            <person name="Durkin A.S."/>
            <person name="Hostetler J."/>
            <person name="Shetty J."/>
            <person name="Torralba M."/>
            <person name="Gill S."/>
            <person name="Nelson K."/>
        </authorList>
    </citation>
    <scope>NUCLEOTIDE SEQUENCE [LARGE SCALE GENOMIC DNA]</scope>
    <source>
        <strain evidence="2">ATCC 43037 / JCM 10827 / CCUG 33226 / KCTC 5666 / FDC 338</strain>
    </source>
</reference>
<proteinExistence type="predicted"/>
<organism evidence="1 2">
    <name type="scientific">Tannerella forsythia (strain ATCC 43037 / JCM 10827 / CCUG 21028 A / KCTC 5666 / FDC 338)</name>
    <name type="common">Bacteroides forsythus</name>
    <dbReference type="NCBI Taxonomy" id="203275"/>
    <lineage>
        <taxon>Bacteria</taxon>
        <taxon>Pseudomonadati</taxon>
        <taxon>Bacteroidota</taxon>
        <taxon>Bacteroidia</taxon>
        <taxon>Bacteroidales</taxon>
        <taxon>Tannerellaceae</taxon>
        <taxon>Tannerella</taxon>
    </lineage>
</organism>
<dbReference type="HOGENOM" id="CLU_3318316_0_0_10"/>
<gene>
    <name evidence="1" type="ordered locus">BFO_3018</name>
</gene>
<keyword evidence="2" id="KW-1185">Reference proteome</keyword>
<name>G8UPU5_TANFA</name>
<evidence type="ECO:0000313" key="1">
    <source>
        <dbReference type="EMBL" id="AEW19923.1"/>
    </source>
</evidence>
<evidence type="ECO:0000313" key="2">
    <source>
        <dbReference type="Proteomes" id="UP000005436"/>
    </source>
</evidence>
<sequence>MTFGLLFGQAKSDKKEILRFALNDKLMVNCQLLIVNCYA</sequence>
<dbReference type="AlphaFoldDB" id="G8UPU5"/>
<protein>
    <submittedName>
        <fullName evidence="1">Uncharacterized protein</fullName>
    </submittedName>
</protein>
<accession>G8UPU5</accession>
<dbReference type="KEGG" id="tfo:BFO_3018"/>
<dbReference type="Proteomes" id="UP000005436">
    <property type="component" value="Chromosome"/>
</dbReference>
<dbReference type="EMBL" id="CP003191">
    <property type="protein sequence ID" value="AEW19923.1"/>
    <property type="molecule type" value="Genomic_DNA"/>
</dbReference>